<name>A0A2V2NHB2_9EURY</name>
<reference evidence="1 2" key="1">
    <citation type="submission" date="2018-05" db="EMBL/GenBank/DDBJ databases">
        <title>Draft genome of Methanospirillum lacunae Ki8-1.</title>
        <authorList>
            <person name="Dueholm M.S."/>
            <person name="Nielsen P.H."/>
            <person name="Bakmann L.F."/>
            <person name="Otzen D.E."/>
        </authorList>
    </citation>
    <scope>NUCLEOTIDE SEQUENCE [LARGE SCALE GENOMIC DNA]</scope>
    <source>
        <strain evidence="1 2">Ki8-1</strain>
    </source>
</reference>
<dbReference type="GeneID" id="97548847"/>
<dbReference type="RefSeq" id="WP_109966923.1">
    <property type="nucleotide sequence ID" value="NZ_CP176093.1"/>
</dbReference>
<dbReference type="Proteomes" id="UP000245657">
    <property type="component" value="Unassembled WGS sequence"/>
</dbReference>
<keyword evidence="2" id="KW-1185">Reference proteome</keyword>
<evidence type="ECO:0000313" key="2">
    <source>
        <dbReference type="Proteomes" id="UP000245657"/>
    </source>
</evidence>
<evidence type="ECO:0008006" key="3">
    <source>
        <dbReference type="Google" id="ProtNLM"/>
    </source>
</evidence>
<accession>A0A2V2NHB2</accession>
<dbReference type="EMBL" id="QGMY01000001">
    <property type="protein sequence ID" value="PWR74723.1"/>
    <property type="molecule type" value="Genomic_DNA"/>
</dbReference>
<proteinExistence type="predicted"/>
<protein>
    <recommendedName>
        <fullName evidence="3">Lipocalin-like domain-containing protein</fullName>
    </recommendedName>
</protein>
<dbReference type="OrthoDB" id="382253at2157"/>
<dbReference type="AlphaFoldDB" id="A0A2V2NHB2"/>
<comment type="caution">
    <text evidence="1">The sequence shown here is derived from an EMBL/GenBank/DDBJ whole genome shotgun (WGS) entry which is preliminary data.</text>
</comment>
<evidence type="ECO:0000313" key="1">
    <source>
        <dbReference type="EMBL" id="PWR74723.1"/>
    </source>
</evidence>
<sequence length="141" mass="15469">MKVNVLLVLGVFLVLGIGPVCADSPMNLTGKWIQQTIEGFRYSGESLNSSATDDYWTLTQNGNLVSGTNYFNDSTKLVQEPVAGSISPDEKIVYIVDSSGGTYIAHITDEDTLMVNYINTGTKKAESNYAFALYQVLKREK</sequence>
<gene>
    <name evidence="1" type="ORF">DK846_00280</name>
</gene>
<organism evidence="1 2">
    <name type="scientific">Methanospirillum lacunae</name>
    <dbReference type="NCBI Taxonomy" id="668570"/>
    <lineage>
        <taxon>Archaea</taxon>
        <taxon>Methanobacteriati</taxon>
        <taxon>Methanobacteriota</taxon>
        <taxon>Stenosarchaea group</taxon>
        <taxon>Methanomicrobia</taxon>
        <taxon>Methanomicrobiales</taxon>
        <taxon>Methanospirillaceae</taxon>
        <taxon>Methanospirillum</taxon>
    </lineage>
</organism>